<gene>
    <name evidence="3" type="ORF">ACG0Z6_01405</name>
</gene>
<sequence length="233" mass="26293">MARLPRLAFAKHCHYLIHRGHNGAEIVRDEQDAQQLMAVLRDTAQLHAVTVHAYAVLPKQLHILATPDTAEGLSGWMQALGRRYVAYFNGKHGRRGTLWDGRFRAAPIDARHYALAVMRSIELCPVWEGLVAAPEHYGWSSCAHHLGRQRDPLVTDAAEFWALGNTPFERELAWQQWLQEGESSAQRQRHVEAALKGWALGTEPFLTQLALTGGRPLQPRPRGRPRKDESVPK</sequence>
<evidence type="ECO:0000256" key="1">
    <source>
        <dbReference type="SAM" id="MobiDB-lite"/>
    </source>
</evidence>
<dbReference type="Gene3D" id="3.30.70.1290">
    <property type="entry name" value="Transposase IS200-like"/>
    <property type="match status" value="1"/>
</dbReference>
<dbReference type="EMBL" id="JBIGHZ010000001">
    <property type="protein sequence ID" value="MFG6446892.1"/>
    <property type="molecule type" value="Genomic_DNA"/>
</dbReference>
<accession>A0ABW7FRE8</accession>
<keyword evidence="4" id="KW-1185">Reference proteome</keyword>
<evidence type="ECO:0000259" key="2">
    <source>
        <dbReference type="SMART" id="SM01321"/>
    </source>
</evidence>
<comment type="caution">
    <text evidence="3">The sequence shown here is derived from an EMBL/GenBank/DDBJ whole genome shotgun (WGS) entry which is preliminary data.</text>
</comment>
<feature type="region of interest" description="Disordered" evidence="1">
    <location>
        <begin position="212"/>
        <end position="233"/>
    </location>
</feature>
<dbReference type="SUPFAM" id="SSF143422">
    <property type="entry name" value="Transposase IS200-like"/>
    <property type="match status" value="1"/>
</dbReference>
<protein>
    <submittedName>
        <fullName evidence="3">Transposase</fullName>
    </submittedName>
</protein>
<proteinExistence type="predicted"/>
<dbReference type="InterPro" id="IPR002686">
    <property type="entry name" value="Transposase_17"/>
</dbReference>
<name>A0ABW7FRE8_9BURK</name>
<evidence type="ECO:0000313" key="3">
    <source>
        <dbReference type="EMBL" id="MFG6446892.1"/>
    </source>
</evidence>
<dbReference type="Proteomes" id="UP001606099">
    <property type="component" value="Unassembled WGS sequence"/>
</dbReference>
<organism evidence="3 4">
    <name type="scientific">Roseateles rivi</name>
    <dbReference type="NCBI Taxonomy" id="3299028"/>
    <lineage>
        <taxon>Bacteria</taxon>
        <taxon>Pseudomonadati</taxon>
        <taxon>Pseudomonadota</taxon>
        <taxon>Betaproteobacteria</taxon>
        <taxon>Burkholderiales</taxon>
        <taxon>Sphaerotilaceae</taxon>
        <taxon>Roseateles</taxon>
    </lineage>
</organism>
<dbReference type="RefSeq" id="WP_394458123.1">
    <property type="nucleotide sequence ID" value="NZ_JBIGHZ010000001.1"/>
</dbReference>
<dbReference type="PANTHER" id="PTHR34322:SF2">
    <property type="entry name" value="TRANSPOSASE IS200-LIKE DOMAIN-CONTAINING PROTEIN"/>
    <property type="match status" value="1"/>
</dbReference>
<feature type="domain" description="Transposase IS200-like" evidence="2">
    <location>
        <begin position="9"/>
        <end position="124"/>
    </location>
</feature>
<reference evidence="3 4" key="1">
    <citation type="submission" date="2024-08" db="EMBL/GenBank/DDBJ databases">
        <authorList>
            <person name="Lu H."/>
        </authorList>
    </citation>
    <scope>NUCLEOTIDE SEQUENCE [LARGE SCALE GENOMIC DNA]</scope>
    <source>
        <strain evidence="3 4">BYS180W</strain>
    </source>
</reference>
<dbReference type="SMART" id="SM01321">
    <property type="entry name" value="Y1_Tnp"/>
    <property type="match status" value="1"/>
</dbReference>
<evidence type="ECO:0000313" key="4">
    <source>
        <dbReference type="Proteomes" id="UP001606099"/>
    </source>
</evidence>
<dbReference type="InterPro" id="IPR036515">
    <property type="entry name" value="Transposase_17_sf"/>
</dbReference>
<dbReference type="PANTHER" id="PTHR34322">
    <property type="entry name" value="TRANSPOSASE, Y1_TNP DOMAIN-CONTAINING"/>
    <property type="match status" value="1"/>
</dbReference>